<keyword evidence="2" id="KW-1185">Reference proteome</keyword>
<evidence type="ECO:0000313" key="2">
    <source>
        <dbReference type="Proteomes" id="UP000268857"/>
    </source>
</evidence>
<name>A0A3S0XPS1_CHLFR</name>
<dbReference type="AlphaFoldDB" id="A0A3S0XPS1"/>
<dbReference type="Proteomes" id="UP000268857">
    <property type="component" value="Unassembled WGS sequence"/>
</dbReference>
<dbReference type="EMBL" id="RSCJ01000027">
    <property type="protein sequence ID" value="RUR74855.1"/>
    <property type="molecule type" value="Genomic_DNA"/>
</dbReference>
<proteinExistence type="predicted"/>
<dbReference type="Pfam" id="PF19991">
    <property type="entry name" value="HMA_2"/>
    <property type="match status" value="1"/>
</dbReference>
<gene>
    <name evidence="1" type="ORF">PCC6912_50330</name>
</gene>
<dbReference type="OrthoDB" id="517793at2"/>
<evidence type="ECO:0008006" key="3">
    <source>
        <dbReference type="Google" id="ProtNLM"/>
    </source>
</evidence>
<reference evidence="1 2" key="1">
    <citation type="journal article" date="2019" name="Genome Biol. Evol.">
        <title>Day and night: Metabolic profiles and evolutionary relationships of six axenic non-marine cyanobacteria.</title>
        <authorList>
            <person name="Will S.E."/>
            <person name="Henke P."/>
            <person name="Boedeker C."/>
            <person name="Huang S."/>
            <person name="Brinkmann H."/>
            <person name="Rohde M."/>
            <person name="Jarek M."/>
            <person name="Friedl T."/>
            <person name="Seufert S."/>
            <person name="Schumacher M."/>
            <person name="Overmann J."/>
            <person name="Neumann-Schaal M."/>
            <person name="Petersen J."/>
        </authorList>
    </citation>
    <scope>NUCLEOTIDE SEQUENCE [LARGE SCALE GENOMIC DNA]</scope>
    <source>
        <strain evidence="1 2">PCC 6912</strain>
    </source>
</reference>
<sequence length="353" mass="39900">MPVQSETIDYQVVHAIAGRIRMRVPHLRTDPDYGDRLQQLIKSLDAVTDVRVNSANASVVVQYNSADIENKVMQRELATCIQKAEQTETTAPEPSVEPVAERTEQNDVVIEDVSLANEQPEEDVAQTTNKSAAIQVTDEYLSQIDDQFPINVDLENKLFEIGIPALQILQPLNVELKKFAAEHEKNTDLQHIRLDLEAFLREGGFLINGKAHGKFRETFIVNPITRRKHHTPWISITAVGIAELDATVVDETINVNLTKLKVSGDSGKWYKVLVKYAFEYLFKTKLVAKINDTLSKIDGAKVQQLFFQLKGNEKVRAKTQKLGLTPEKLDKLLELVEVNARVSPDYLWLYVQL</sequence>
<evidence type="ECO:0000313" key="1">
    <source>
        <dbReference type="EMBL" id="RUR74855.1"/>
    </source>
</evidence>
<accession>A0A3S0XPS1</accession>
<organism evidence="1 2">
    <name type="scientific">Chlorogloeopsis fritschii PCC 6912</name>
    <dbReference type="NCBI Taxonomy" id="211165"/>
    <lineage>
        <taxon>Bacteria</taxon>
        <taxon>Bacillati</taxon>
        <taxon>Cyanobacteriota</taxon>
        <taxon>Cyanophyceae</taxon>
        <taxon>Nostocales</taxon>
        <taxon>Chlorogloeopsidaceae</taxon>
        <taxon>Chlorogloeopsis</taxon>
    </lineage>
</organism>
<dbReference type="RefSeq" id="WP_016877173.1">
    <property type="nucleotide sequence ID" value="NZ_AJLN01000061.1"/>
</dbReference>
<protein>
    <recommendedName>
        <fullName evidence="3">HMA domain-containing protein</fullName>
    </recommendedName>
</protein>
<comment type="caution">
    <text evidence="1">The sequence shown here is derived from an EMBL/GenBank/DDBJ whole genome shotgun (WGS) entry which is preliminary data.</text>
</comment>